<keyword evidence="12 26" id="KW-0472">Membrane</keyword>
<evidence type="ECO:0000256" key="6">
    <source>
        <dbReference type="ARBA" id="ARBA00022679"/>
    </source>
</evidence>
<dbReference type="Gene3D" id="1.10.510.10">
    <property type="entry name" value="Transferase(Phosphotransferase) domain 1"/>
    <property type="match status" value="1"/>
</dbReference>
<feature type="compositionally biased region" description="Polar residues" evidence="25">
    <location>
        <begin position="1319"/>
        <end position="1328"/>
    </location>
</feature>
<keyword evidence="11 26" id="KW-1133">Transmembrane helix</keyword>
<dbReference type="InterPro" id="IPR007110">
    <property type="entry name" value="Ig-like_dom"/>
</dbReference>
<feature type="compositionally biased region" description="Basic and acidic residues" evidence="25">
    <location>
        <begin position="1329"/>
        <end position="1339"/>
    </location>
</feature>
<dbReference type="GO" id="GO:0005524">
    <property type="term" value="F:ATP binding"/>
    <property type="evidence" value="ECO:0007669"/>
    <property type="project" value="UniProtKB-UniRule"/>
</dbReference>
<feature type="domain" description="Ig-like" evidence="28">
    <location>
        <begin position="621"/>
        <end position="712"/>
    </location>
</feature>
<keyword evidence="21" id="KW-0460">Magnesium</keyword>
<evidence type="ECO:0000256" key="22">
    <source>
        <dbReference type="PIRSR" id="PIRSR000615-4"/>
    </source>
</evidence>
<dbReference type="PROSITE" id="PS00107">
    <property type="entry name" value="PROTEIN_KINASE_ATP"/>
    <property type="match status" value="1"/>
</dbReference>
<dbReference type="OrthoDB" id="10059496at2759"/>
<feature type="binding site" evidence="21">
    <location>
        <position position="1085"/>
    </location>
    <ligand>
        <name>Mg(2+)</name>
        <dbReference type="ChEBI" id="CHEBI:18420"/>
    </ligand>
</feature>
<dbReference type="EMBL" id="MRZV01001146">
    <property type="protein sequence ID" value="PIK40239.1"/>
    <property type="molecule type" value="Genomic_DNA"/>
</dbReference>
<evidence type="ECO:0000256" key="19">
    <source>
        <dbReference type="PIRSR" id="PIRSR000615-1"/>
    </source>
</evidence>
<evidence type="ECO:0000256" key="14">
    <source>
        <dbReference type="ARBA" id="ARBA00023157"/>
    </source>
</evidence>
<dbReference type="Gene3D" id="2.60.40.10">
    <property type="entry name" value="Immunoglobulins"/>
    <property type="match status" value="8"/>
</dbReference>
<evidence type="ECO:0000256" key="21">
    <source>
        <dbReference type="PIRSR" id="PIRSR000615-3"/>
    </source>
</evidence>
<feature type="region of interest" description="Disordered" evidence="25">
    <location>
        <begin position="1296"/>
        <end position="1400"/>
    </location>
</feature>
<keyword evidence="4" id="KW-1003">Cell membrane</keyword>
<dbReference type="Pfam" id="PF00047">
    <property type="entry name" value="ig"/>
    <property type="match status" value="1"/>
</dbReference>
<dbReference type="Pfam" id="PF07714">
    <property type="entry name" value="PK_Tyr_Ser-Thr"/>
    <property type="match status" value="1"/>
</dbReference>
<organism evidence="29 30">
    <name type="scientific">Stichopus japonicus</name>
    <name type="common">Sea cucumber</name>
    <dbReference type="NCBI Taxonomy" id="307972"/>
    <lineage>
        <taxon>Eukaryota</taxon>
        <taxon>Metazoa</taxon>
        <taxon>Echinodermata</taxon>
        <taxon>Eleutherozoa</taxon>
        <taxon>Echinozoa</taxon>
        <taxon>Holothuroidea</taxon>
        <taxon>Aspidochirotacea</taxon>
        <taxon>Aspidochirotida</taxon>
        <taxon>Stichopodidae</taxon>
        <taxon>Apostichopus</taxon>
    </lineage>
</organism>
<dbReference type="SMART" id="SM00408">
    <property type="entry name" value="IGc2"/>
    <property type="match status" value="5"/>
</dbReference>
<evidence type="ECO:0000256" key="25">
    <source>
        <dbReference type="SAM" id="MobiDB-lite"/>
    </source>
</evidence>
<proteinExistence type="inferred from homology"/>
<dbReference type="Pfam" id="PF07679">
    <property type="entry name" value="I-set"/>
    <property type="match status" value="1"/>
</dbReference>
<dbReference type="PROSITE" id="PS50835">
    <property type="entry name" value="IG_LIKE"/>
    <property type="match status" value="5"/>
</dbReference>
<dbReference type="InterPro" id="IPR000719">
    <property type="entry name" value="Prot_kinase_dom"/>
</dbReference>
<dbReference type="PIRSF" id="PIRSF000615">
    <property type="entry name" value="TyrPK_CSF1-R"/>
    <property type="match status" value="1"/>
</dbReference>
<dbReference type="PANTHER" id="PTHR24416">
    <property type="entry name" value="TYROSINE-PROTEIN KINASE RECEPTOR"/>
    <property type="match status" value="1"/>
</dbReference>
<dbReference type="SUPFAM" id="SSF56112">
    <property type="entry name" value="Protein kinase-like (PK-like)"/>
    <property type="match status" value="1"/>
</dbReference>
<keyword evidence="10 20" id="KW-0067">ATP-binding</keyword>
<evidence type="ECO:0000256" key="16">
    <source>
        <dbReference type="ARBA" id="ARBA00023180"/>
    </source>
</evidence>
<evidence type="ECO:0000256" key="20">
    <source>
        <dbReference type="PIRSR" id="PIRSR000615-2"/>
    </source>
</evidence>
<evidence type="ECO:0000256" key="23">
    <source>
        <dbReference type="PROSITE-ProRule" id="PRU10141"/>
    </source>
</evidence>
<feature type="site" description="Important for interaction with phosphotyrosine-binding proteins" evidence="22">
    <location>
        <position position="1224"/>
    </location>
</feature>
<accession>A0A2G8JWZ7</accession>
<evidence type="ECO:0000256" key="10">
    <source>
        <dbReference type="ARBA" id="ARBA00022840"/>
    </source>
</evidence>
<dbReference type="EC" id="2.7.10.1" evidence="2"/>
<keyword evidence="30" id="KW-1185">Reference proteome</keyword>
<dbReference type="PANTHER" id="PTHR24416:SF600">
    <property type="entry name" value="PDGF- AND VEGF-RECEPTOR RELATED, ISOFORM J"/>
    <property type="match status" value="1"/>
</dbReference>
<keyword evidence="7 24" id="KW-0812">Transmembrane</keyword>
<evidence type="ECO:0000256" key="4">
    <source>
        <dbReference type="ARBA" id="ARBA00022475"/>
    </source>
</evidence>
<dbReference type="InterPro" id="IPR008266">
    <property type="entry name" value="Tyr_kinase_AS"/>
</dbReference>
<dbReference type="SMART" id="SM00409">
    <property type="entry name" value="IG"/>
    <property type="match status" value="6"/>
</dbReference>
<dbReference type="InterPro" id="IPR003598">
    <property type="entry name" value="Ig_sub2"/>
</dbReference>
<dbReference type="SUPFAM" id="SSF48726">
    <property type="entry name" value="Immunoglobulin"/>
    <property type="match status" value="6"/>
</dbReference>
<comment type="subcellular location">
    <subcellularLocation>
        <location evidence="1">Cell membrane</location>
        <topology evidence="1">Single-pass type I membrane protein</topology>
    </subcellularLocation>
    <subcellularLocation>
        <location evidence="24">Membrane</location>
        <topology evidence="24">Single-pass type I membrane protein</topology>
    </subcellularLocation>
</comment>
<evidence type="ECO:0000256" key="12">
    <source>
        <dbReference type="ARBA" id="ARBA00023136"/>
    </source>
</evidence>
<dbReference type="InterPro" id="IPR013151">
    <property type="entry name" value="Immunoglobulin_dom"/>
</dbReference>
<dbReference type="SMART" id="SM00219">
    <property type="entry name" value="TyrKc"/>
    <property type="match status" value="1"/>
</dbReference>
<feature type="non-terminal residue" evidence="29">
    <location>
        <position position="1"/>
    </location>
</feature>
<keyword evidence="6" id="KW-0808">Transferase</keyword>
<keyword evidence="14" id="KW-1015">Disulfide bond</keyword>
<dbReference type="GO" id="GO:0043235">
    <property type="term" value="C:receptor complex"/>
    <property type="evidence" value="ECO:0007669"/>
    <property type="project" value="TreeGrafter"/>
</dbReference>
<dbReference type="InterPro" id="IPR017441">
    <property type="entry name" value="Protein_kinase_ATP_BS"/>
</dbReference>
<keyword evidence="8 20" id="KW-0547">Nucleotide-binding</keyword>
<dbReference type="STRING" id="307972.A0A2G8JWZ7"/>
<comment type="similarity">
    <text evidence="24">Belongs to the protein kinase superfamily. Tyr protein kinase family. CSF-1/PDGF receptor subfamily.</text>
</comment>
<dbReference type="InterPro" id="IPR003006">
    <property type="entry name" value="Ig/MHC_CS"/>
</dbReference>
<protein>
    <recommendedName>
        <fullName evidence="2">receptor protein-tyrosine kinase</fullName>
        <ecNumber evidence="2">2.7.10.1</ecNumber>
    </recommendedName>
</protein>
<evidence type="ECO:0000256" key="26">
    <source>
        <dbReference type="SAM" id="Phobius"/>
    </source>
</evidence>
<dbReference type="Gene3D" id="3.30.200.20">
    <property type="entry name" value="Phosphorylase Kinase, domain 1"/>
    <property type="match status" value="1"/>
</dbReference>
<dbReference type="GO" id="GO:0004714">
    <property type="term" value="F:transmembrane receptor protein tyrosine kinase activity"/>
    <property type="evidence" value="ECO:0007669"/>
    <property type="project" value="UniProtKB-EC"/>
</dbReference>
<evidence type="ECO:0000256" key="11">
    <source>
        <dbReference type="ARBA" id="ARBA00022989"/>
    </source>
</evidence>
<dbReference type="PROSITE" id="PS50011">
    <property type="entry name" value="PROTEIN_KINASE_DOM"/>
    <property type="match status" value="1"/>
</dbReference>
<evidence type="ECO:0000256" key="3">
    <source>
        <dbReference type="ARBA" id="ARBA00022473"/>
    </source>
</evidence>
<feature type="domain" description="Ig-like" evidence="28">
    <location>
        <begin position="716"/>
        <end position="806"/>
    </location>
</feature>
<feature type="domain" description="Protein kinase" evidence="27">
    <location>
        <begin position="897"/>
        <end position="1225"/>
    </location>
</feature>
<gene>
    <name evidence="29" type="ORF">BSL78_22923</name>
</gene>
<evidence type="ECO:0000256" key="17">
    <source>
        <dbReference type="ARBA" id="ARBA00023319"/>
    </source>
</evidence>
<feature type="domain" description="Ig-like" evidence="28">
    <location>
        <begin position="507"/>
        <end position="614"/>
    </location>
</feature>
<dbReference type="InterPro" id="IPR050122">
    <property type="entry name" value="RTK"/>
</dbReference>
<evidence type="ECO:0000256" key="9">
    <source>
        <dbReference type="ARBA" id="ARBA00022777"/>
    </source>
</evidence>
<dbReference type="InterPro" id="IPR001245">
    <property type="entry name" value="Ser-Thr/Tyr_kinase_cat_dom"/>
</dbReference>
<evidence type="ECO:0000256" key="1">
    <source>
        <dbReference type="ARBA" id="ARBA00004251"/>
    </source>
</evidence>
<evidence type="ECO:0000256" key="13">
    <source>
        <dbReference type="ARBA" id="ARBA00023137"/>
    </source>
</evidence>
<dbReference type="InterPro" id="IPR013783">
    <property type="entry name" value="Ig-like_fold"/>
</dbReference>
<dbReference type="InterPro" id="IPR003599">
    <property type="entry name" value="Ig_sub"/>
</dbReference>
<evidence type="ECO:0000256" key="7">
    <source>
        <dbReference type="ARBA" id="ARBA00022692"/>
    </source>
</evidence>
<dbReference type="PROSITE" id="PS00240">
    <property type="entry name" value="RECEPTOR_TYR_KIN_III"/>
    <property type="match status" value="1"/>
</dbReference>
<keyword evidence="13" id="KW-0829">Tyrosine-protein kinase</keyword>
<feature type="domain" description="Ig-like" evidence="28">
    <location>
        <begin position="395"/>
        <end position="494"/>
    </location>
</feature>
<keyword evidence="3" id="KW-0217">Developmental protein</keyword>
<feature type="active site" description="Proton acceptor" evidence="19">
    <location>
        <position position="1080"/>
    </location>
</feature>
<evidence type="ECO:0000259" key="27">
    <source>
        <dbReference type="PROSITE" id="PS50011"/>
    </source>
</evidence>
<dbReference type="FunFam" id="2.60.40.10:FF:000032">
    <property type="entry name" value="palladin isoform X1"/>
    <property type="match status" value="1"/>
</dbReference>
<dbReference type="Pfam" id="PF13927">
    <property type="entry name" value="Ig_3"/>
    <property type="match status" value="1"/>
</dbReference>
<dbReference type="GO" id="GO:0046872">
    <property type="term" value="F:metal ion binding"/>
    <property type="evidence" value="ECO:0007669"/>
    <property type="project" value="UniProtKB-KW"/>
</dbReference>
<keyword evidence="15 24" id="KW-0675">Receptor</keyword>
<feature type="domain" description="Ig-like" evidence="28">
    <location>
        <begin position="184"/>
        <end position="290"/>
    </location>
</feature>
<dbReference type="PROSITE" id="PS00109">
    <property type="entry name" value="PROTEIN_KINASE_TYR"/>
    <property type="match status" value="1"/>
</dbReference>
<name>A0A2G8JWZ7_STIJA</name>
<dbReference type="GO" id="GO:0007169">
    <property type="term" value="P:cell surface receptor protein tyrosine kinase signaling pathway"/>
    <property type="evidence" value="ECO:0007669"/>
    <property type="project" value="InterPro"/>
</dbReference>
<keyword evidence="5" id="KW-0597">Phosphoprotein</keyword>
<dbReference type="FunFam" id="3.30.200.20:FF:000619">
    <property type="entry name" value="macrophage colony-stimulating factor 1 receptor isoform X2"/>
    <property type="match status" value="1"/>
</dbReference>
<evidence type="ECO:0000313" key="29">
    <source>
        <dbReference type="EMBL" id="PIK40239.1"/>
    </source>
</evidence>
<evidence type="ECO:0000256" key="2">
    <source>
        <dbReference type="ARBA" id="ARBA00011902"/>
    </source>
</evidence>
<keyword evidence="16" id="KW-0325">Glycoprotein</keyword>
<feature type="compositionally biased region" description="Low complexity" evidence="25">
    <location>
        <begin position="1365"/>
        <end position="1374"/>
    </location>
</feature>
<evidence type="ECO:0000256" key="5">
    <source>
        <dbReference type="ARBA" id="ARBA00022553"/>
    </source>
</evidence>
<dbReference type="InterPro" id="IPR036179">
    <property type="entry name" value="Ig-like_dom_sf"/>
</dbReference>
<evidence type="ECO:0000259" key="28">
    <source>
        <dbReference type="PROSITE" id="PS50835"/>
    </source>
</evidence>
<evidence type="ECO:0000256" key="8">
    <source>
        <dbReference type="ARBA" id="ARBA00022741"/>
    </source>
</evidence>
<evidence type="ECO:0000256" key="18">
    <source>
        <dbReference type="ARBA" id="ARBA00051243"/>
    </source>
</evidence>
<dbReference type="GO" id="GO:0005886">
    <property type="term" value="C:plasma membrane"/>
    <property type="evidence" value="ECO:0007669"/>
    <property type="project" value="UniProtKB-SubCell"/>
</dbReference>
<reference evidence="29 30" key="1">
    <citation type="journal article" date="2017" name="PLoS Biol.">
        <title>The sea cucumber genome provides insights into morphological evolution and visceral regeneration.</title>
        <authorList>
            <person name="Zhang X."/>
            <person name="Sun L."/>
            <person name="Yuan J."/>
            <person name="Sun Y."/>
            <person name="Gao Y."/>
            <person name="Zhang L."/>
            <person name="Li S."/>
            <person name="Dai H."/>
            <person name="Hamel J.F."/>
            <person name="Liu C."/>
            <person name="Yu Y."/>
            <person name="Liu S."/>
            <person name="Lin W."/>
            <person name="Guo K."/>
            <person name="Jin S."/>
            <person name="Xu P."/>
            <person name="Storey K.B."/>
            <person name="Huan P."/>
            <person name="Zhang T."/>
            <person name="Zhou Y."/>
            <person name="Zhang J."/>
            <person name="Lin C."/>
            <person name="Li X."/>
            <person name="Xing L."/>
            <person name="Huo D."/>
            <person name="Sun M."/>
            <person name="Wang L."/>
            <person name="Mercier A."/>
            <person name="Li F."/>
            <person name="Yang H."/>
            <person name="Xiang J."/>
        </authorList>
    </citation>
    <scope>NUCLEOTIDE SEQUENCE [LARGE SCALE GENOMIC DNA]</scope>
    <source>
        <strain evidence="29">Shaxun</strain>
        <tissue evidence="29">Muscle</tissue>
    </source>
</reference>
<feature type="transmembrane region" description="Helical" evidence="26">
    <location>
        <begin position="827"/>
        <end position="851"/>
    </location>
</feature>
<dbReference type="InterPro" id="IPR013098">
    <property type="entry name" value="Ig_I-set"/>
</dbReference>
<evidence type="ECO:0000313" key="30">
    <source>
        <dbReference type="Proteomes" id="UP000230750"/>
    </source>
</evidence>
<feature type="binding site" evidence="21">
    <location>
        <position position="1098"/>
    </location>
    <ligand>
        <name>Mg(2+)</name>
        <dbReference type="ChEBI" id="CHEBI:18420"/>
    </ligand>
</feature>
<keyword evidence="9" id="KW-0418">Kinase</keyword>
<sequence>LQEEPGNNPPQLEPNLSQQILSQGDPFELRCHGSFPLDWSIPDTARSANIKTKRCLTCPMDQTYQSVLNIDVMSFHQTGTYACFYSRHADRQDNSTRTEAYIYVTTNVSSDLLLLTSPLSHVRLYGDDPAYIPCRVSNPAAVVTLHETSGTLIAGPTYDPRYGFHVTKNQSSLHGLITSRNVRPTVEVLASHWFVISGRSGFNLTCRVEAPLNTLMADLYWDYPAKKLNLQRNDTHIINSTSDRITSDSRTKREYISTLVVKNASLFDNGTYTCNARNLEGHGQDSVGIHVLEKGYVHITPLGQGNTHEIEADGSTHRVTFSTSVLPQANFFWFKDGQQLSPDNSRYQERVKDDTVCLKLLNVQDGSFSGTYSLVGQNDYETTNVTFTVIVIVAPTISITILPELINTVPELFNMDEVYSLTCLADGYPKPVVNWYFAPCGVADSDCSEGISTDRLSKMNASTITVYDDNHKRLKFSSKTQGDPGILRCIASSGRFEHVMKDVRYFPTVAPNGLSVESLPKNAYVSSILNITCKASIYAYDAIIQWRLGNNSMNSVIIDSNRDDRLTVDNKQDGHTLVSMLTIRNLTRSDGNKYRCIAGHRFDTETTMVETAVTVHDVKKPEIVLNSQVDFLESAQPLNFSCEATGDPPPALAWYKDGVEISAGRSMEVIGYQSDRVRLVFFRRRVHVSDQGQYVCKASNLGGHVSRSMTVNVLVPASADTGKSVVHVVNGTNATLRCIVRGNPKPQLTWYRNLTSGIVPVRPELYNNPSGNLVVINVKRSDGGIYMCKANNTVGSSNSTVELRVEGPVEGNSHVFGNIGDENQDTLLVVIILSGFILICLIIIVPCLLCIRQSNRKYISGGDDMLLPINVGNVLDLEDICEQLPYDKQWEFPRERLKLGIPLGRGAFGQVFKAVAFGIEKNSTYSTVAVKMLKEDATENEAKALMTELKMLIHIGPHLNVVNLLGACTTDELVVITEFCCNGNLSDYLKLRRKVFVPSFEVRAYPRIMDLENTGQGMMVNGRHISMTIHEDDDVFADAIHKEEDSLMADVLTLKDLICFGFQVARGMEFLASKKCIHRDLAARNVLLAEDNVVKICDFGLSRDIYHDPDYVTKSGGRLPIKWMAPESIFDKVFTSSSDVWAFGVFLWEVFALGGSPYPGVPVDEEFYNRLKNGYRMCSPEHAPLDIYHIMLDTWNTEPEERPTFTELVSKLGDQLENSVKQEYMDLNLPYEMDTRSPLSSYILAEEAEPQEFDPLMTSDGDDTQMDANDLEVLDFPEEAAKEECELDNDKVECSETRPVSLSMNGRITHPSADEGCTTGAQEPPSQGDSERHIVRSVERVPLSSFDEDGGDAFTSRDNSKSEESVSSDSSSGFRSGGYVSEDERPPEYSKVMQGVSVGY</sequence>
<keyword evidence="21" id="KW-0479">Metal-binding</keyword>
<feature type="binding site" evidence="20">
    <location>
        <position position="1084"/>
    </location>
    <ligand>
        <name>ATP</name>
        <dbReference type="ChEBI" id="CHEBI:30616"/>
    </ligand>
</feature>
<dbReference type="FunFam" id="1.10.510.10:FF:000077">
    <property type="entry name" value="Vascular endothelial growth factor receptor 2"/>
    <property type="match status" value="1"/>
</dbReference>
<feature type="binding site" evidence="20 23">
    <location>
        <position position="931"/>
    </location>
    <ligand>
        <name>ATP</name>
        <dbReference type="ChEBI" id="CHEBI:30616"/>
    </ligand>
</feature>
<dbReference type="InterPro" id="IPR001824">
    <property type="entry name" value="Tyr_kinase_rcpt_3_CS"/>
</dbReference>
<dbReference type="PROSITE" id="PS00290">
    <property type="entry name" value="IG_MHC"/>
    <property type="match status" value="1"/>
</dbReference>
<evidence type="ECO:0000256" key="15">
    <source>
        <dbReference type="ARBA" id="ARBA00023170"/>
    </source>
</evidence>
<dbReference type="Proteomes" id="UP000230750">
    <property type="component" value="Unassembled WGS sequence"/>
</dbReference>
<comment type="catalytic activity">
    <reaction evidence="18">
        <text>L-tyrosyl-[protein] + ATP = O-phospho-L-tyrosyl-[protein] + ADP + H(+)</text>
        <dbReference type="Rhea" id="RHEA:10596"/>
        <dbReference type="Rhea" id="RHEA-COMP:10136"/>
        <dbReference type="Rhea" id="RHEA-COMP:20101"/>
        <dbReference type="ChEBI" id="CHEBI:15378"/>
        <dbReference type="ChEBI" id="CHEBI:30616"/>
        <dbReference type="ChEBI" id="CHEBI:46858"/>
        <dbReference type="ChEBI" id="CHEBI:61978"/>
        <dbReference type="ChEBI" id="CHEBI:456216"/>
        <dbReference type="EC" id="2.7.10.1"/>
    </reaction>
</comment>
<keyword evidence="17 24" id="KW-0393">Immunoglobulin domain</keyword>
<dbReference type="InterPro" id="IPR020635">
    <property type="entry name" value="Tyr_kinase_cat_dom"/>
</dbReference>
<comment type="caution">
    <text evidence="29">The sequence shown here is derived from an EMBL/GenBank/DDBJ whole genome shotgun (WGS) entry which is preliminary data.</text>
</comment>
<dbReference type="InterPro" id="IPR011009">
    <property type="entry name" value="Kinase-like_dom_sf"/>
</dbReference>
<feature type="binding site" evidence="20">
    <location>
        <begin position="904"/>
        <end position="911"/>
    </location>
    <ligand>
        <name>ATP</name>
        <dbReference type="ChEBI" id="CHEBI:30616"/>
    </ligand>
</feature>
<evidence type="ECO:0000256" key="24">
    <source>
        <dbReference type="RuleBase" id="RU000311"/>
    </source>
</evidence>